<evidence type="ECO:0000313" key="2">
    <source>
        <dbReference type="Proteomes" id="UP000694843"/>
    </source>
</evidence>
<feature type="compositionally biased region" description="Basic residues" evidence="1">
    <location>
        <begin position="395"/>
        <end position="409"/>
    </location>
</feature>
<dbReference type="KEGG" id="hazt:108671850"/>
<dbReference type="GeneID" id="108671850"/>
<keyword evidence="2" id="KW-1185">Reference proteome</keyword>
<name>A0A8B7NMN3_HYAAZ</name>
<reference evidence="3" key="1">
    <citation type="submission" date="2025-08" db="UniProtKB">
        <authorList>
            <consortium name="RefSeq"/>
        </authorList>
    </citation>
    <scope>IDENTIFICATION</scope>
    <source>
        <tissue evidence="3">Whole organism</tissue>
    </source>
</reference>
<dbReference type="AlphaFoldDB" id="A0A8B7NMN3"/>
<protein>
    <submittedName>
        <fullName evidence="3">Uncharacterized protein LOC108671850</fullName>
    </submittedName>
</protein>
<organism evidence="2 3">
    <name type="scientific">Hyalella azteca</name>
    <name type="common">Amphipod</name>
    <dbReference type="NCBI Taxonomy" id="294128"/>
    <lineage>
        <taxon>Eukaryota</taxon>
        <taxon>Metazoa</taxon>
        <taxon>Ecdysozoa</taxon>
        <taxon>Arthropoda</taxon>
        <taxon>Crustacea</taxon>
        <taxon>Multicrustacea</taxon>
        <taxon>Malacostraca</taxon>
        <taxon>Eumalacostraca</taxon>
        <taxon>Peracarida</taxon>
        <taxon>Amphipoda</taxon>
        <taxon>Senticaudata</taxon>
        <taxon>Talitrida</taxon>
        <taxon>Talitroidea</taxon>
        <taxon>Hyalellidae</taxon>
        <taxon>Hyalella</taxon>
    </lineage>
</organism>
<evidence type="ECO:0000313" key="3">
    <source>
        <dbReference type="RefSeq" id="XP_018014935.1"/>
    </source>
</evidence>
<proteinExistence type="predicted"/>
<feature type="region of interest" description="Disordered" evidence="1">
    <location>
        <begin position="387"/>
        <end position="416"/>
    </location>
</feature>
<dbReference type="RefSeq" id="XP_018014935.1">
    <property type="nucleotide sequence ID" value="XM_018159446.2"/>
</dbReference>
<accession>A0A8B7NMN3</accession>
<sequence length="438" mass="47865">MNAVQSLVDKKRWLEAAQYVVDKGQYATVSQLKNEEARDHEDDSLSDEDCPSLDQRVVYGLIMSIKNPKDKENAKRLAYQRLGKPLTSYKRLILLREPQEGKAFYIIAANDTEAYRLFTIPNVAFVGAWVAIYEPQADGSIHGVPVLKTATSLVPIDLSPSTSLISLNSTVGGVTASEPVQTFLLEVPAARVKFEAAGLVNACSSLMCDSGEKATSSEAKCPAMAGGRAGAKALKCSVTVRKHGIYRVDYCSEVLAKLFISKTVLQSDDVDQDLVREGITELMKQLAAKGVNFVVGGWYKLSTTTAECPGEAAAQKRNVHISTIRPNKLLRNDELIQPPTPVIRRPPVATPSAAVPNVNMARFMTGNLTESSDDELQVQVHRPSIGAVAGTSGNTRRKTLQAAKTKKQRTREQEDEAITLEGQEDIYEDEITLEVEEN</sequence>
<evidence type="ECO:0000256" key="1">
    <source>
        <dbReference type="SAM" id="MobiDB-lite"/>
    </source>
</evidence>
<dbReference type="Proteomes" id="UP000694843">
    <property type="component" value="Unplaced"/>
</dbReference>
<gene>
    <name evidence="3" type="primary">LOC108671850</name>
</gene>